<feature type="compositionally biased region" description="Basic and acidic residues" evidence="2">
    <location>
        <begin position="589"/>
        <end position="601"/>
    </location>
</feature>
<protein>
    <submittedName>
        <fullName evidence="5">Serine phosphatase RsbU, regulator of sigma subunit</fullName>
    </submittedName>
</protein>
<keyword evidence="1" id="KW-0378">Hydrolase</keyword>
<evidence type="ECO:0000259" key="4">
    <source>
        <dbReference type="SMART" id="SM00331"/>
    </source>
</evidence>
<dbReference type="InterPro" id="IPR029016">
    <property type="entry name" value="GAF-like_dom_sf"/>
</dbReference>
<feature type="region of interest" description="Disordered" evidence="2">
    <location>
        <begin position="215"/>
        <end position="245"/>
    </location>
</feature>
<evidence type="ECO:0000256" key="1">
    <source>
        <dbReference type="ARBA" id="ARBA00022801"/>
    </source>
</evidence>
<evidence type="ECO:0000313" key="6">
    <source>
        <dbReference type="Proteomes" id="UP000199416"/>
    </source>
</evidence>
<dbReference type="STRING" id="1190417.SAMN05660690_2911"/>
<name>A0A1G6QHR1_9ACTN</name>
<feature type="domain" description="GAF" evidence="3">
    <location>
        <begin position="179"/>
        <end position="335"/>
    </location>
</feature>
<feature type="domain" description="PPM-type phosphatase" evidence="4">
    <location>
        <begin position="353"/>
        <end position="572"/>
    </location>
</feature>
<dbReference type="SUPFAM" id="SSF55781">
    <property type="entry name" value="GAF domain-like"/>
    <property type="match status" value="2"/>
</dbReference>
<evidence type="ECO:0000259" key="3">
    <source>
        <dbReference type="SMART" id="SM00065"/>
    </source>
</evidence>
<dbReference type="EMBL" id="FMZF01000004">
    <property type="protein sequence ID" value="SDC91691.1"/>
    <property type="molecule type" value="Genomic_DNA"/>
</dbReference>
<accession>A0A1G6QHR1</accession>
<dbReference type="InterPro" id="IPR001932">
    <property type="entry name" value="PPM-type_phosphatase-like_dom"/>
</dbReference>
<evidence type="ECO:0000256" key="2">
    <source>
        <dbReference type="SAM" id="MobiDB-lite"/>
    </source>
</evidence>
<dbReference type="GO" id="GO:0016791">
    <property type="term" value="F:phosphatase activity"/>
    <property type="evidence" value="ECO:0007669"/>
    <property type="project" value="TreeGrafter"/>
</dbReference>
<dbReference type="OrthoDB" id="118142at2"/>
<dbReference type="InterPro" id="IPR036457">
    <property type="entry name" value="PPM-type-like_dom_sf"/>
</dbReference>
<dbReference type="SMART" id="SM00331">
    <property type="entry name" value="PP2C_SIG"/>
    <property type="match status" value="1"/>
</dbReference>
<organism evidence="5 6">
    <name type="scientific">Geodermatophilus telluris</name>
    <dbReference type="NCBI Taxonomy" id="1190417"/>
    <lineage>
        <taxon>Bacteria</taxon>
        <taxon>Bacillati</taxon>
        <taxon>Actinomycetota</taxon>
        <taxon>Actinomycetes</taxon>
        <taxon>Geodermatophilales</taxon>
        <taxon>Geodermatophilaceae</taxon>
        <taxon>Geodermatophilus</taxon>
    </lineage>
</organism>
<dbReference type="Proteomes" id="UP000199416">
    <property type="component" value="Unassembled WGS sequence"/>
</dbReference>
<keyword evidence="6" id="KW-1185">Reference proteome</keyword>
<feature type="region of interest" description="Disordered" evidence="2">
    <location>
        <begin position="577"/>
        <end position="601"/>
    </location>
</feature>
<evidence type="ECO:0000313" key="5">
    <source>
        <dbReference type="EMBL" id="SDC91691.1"/>
    </source>
</evidence>
<proteinExistence type="predicted"/>
<dbReference type="SUPFAM" id="SSF81606">
    <property type="entry name" value="PP2C-like"/>
    <property type="match status" value="1"/>
</dbReference>
<dbReference type="Gene3D" id="3.60.40.10">
    <property type="entry name" value="PPM-type phosphatase domain"/>
    <property type="match status" value="1"/>
</dbReference>
<dbReference type="Pfam" id="PF01590">
    <property type="entry name" value="GAF"/>
    <property type="match status" value="2"/>
</dbReference>
<sequence length="601" mass="62344">MAPTYPQGRGSTGSPRPTWHDLLVHDGSTGESRDRLAGLVRLLTGAPLAALALTGTAHPQDAVPEPLCRAVVGTGRPVVLDDVGAAAWAGADPAVAATGVRAWAGFPVRAPDGRVAGVLCAGDTAARAWTARDVEVLGRLADVASGEVALRVLAADAEAARARSQFLSRIGDVLPIGAGLADSWSTIARVALPVLADLAVVSSVEEGGVLRVQALEHRDDRGRPRPADPADVPAHRRGDPHGAGRVAATGTTELLPELARLDRLSEGQRALRERFDAASEISVALRARGELLGVLTLLRTSRRAPFGPDDVGVAEAVAERAALALDRALSYDHERSLSTHLQRALLPTALPRFPGVEVATRYVPAGNAQVVGGDWYDAYRDRSGTARLVIGDVAGHDIHAATLMGQLRTMVRVAGHDGSRSPAGVLTAVDAATGALDASVFATVLVAEVSDDGRRLTWSSAGHLPPLLLTPAGAVCSLETRADPVLGLDLGDAGPVRRDHTAALPPGATVLLYTDGLVERRGEDLDEGLQRLAAVAAELAPEGHGLAVLCDLLIERLGARADDDIAVLALRTAPAREGTGAPAARCPSHLREGPDRRGVDA</sequence>
<feature type="region of interest" description="Disordered" evidence="2">
    <location>
        <begin position="1"/>
        <end position="26"/>
    </location>
</feature>
<dbReference type="InterPro" id="IPR052016">
    <property type="entry name" value="Bact_Sigma-Reg"/>
</dbReference>
<dbReference type="AlphaFoldDB" id="A0A1G6QHR1"/>
<dbReference type="Pfam" id="PF07228">
    <property type="entry name" value="SpoIIE"/>
    <property type="match status" value="1"/>
</dbReference>
<gene>
    <name evidence="5" type="ORF">SAMN05660690_2911</name>
</gene>
<dbReference type="PANTHER" id="PTHR43156">
    <property type="entry name" value="STAGE II SPORULATION PROTEIN E-RELATED"/>
    <property type="match status" value="1"/>
</dbReference>
<feature type="domain" description="GAF" evidence="3">
    <location>
        <begin position="28"/>
        <end position="158"/>
    </location>
</feature>
<reference evidence="6" key="1">
    <citation type="submission" date="2016-10" db="EMBL/GenBank/DDBJ databases">
        <authorList>
            <person name="Varghese N."/>
            <person name="Submissions S."/>
        </authorList>
    </citation>
    <scope>NUCLEOTIDE SEQUENCE [LARGE SCALE GENOMIC DNA]</scope>
    <source>
        <strain evidence="6">DSM 45421</strain>
    </source>
</reference>
<dbReference type="InterPro" id="IPR003018">
    <property type="entry name" value="GAF"/>
</dbReference>
<dbReference type="SMART" id="SM00065">
    <property type="entry name" value="GAF"/>
    <property type="match status" value="2"/>
</dbReference>
<feature type="compositionally biased region" description="Basic and acidic residues" evidence="2">
    <location>
        <begin position="215"/>
        <end position="242"/>
    </location>
</feature>
<dbReference type="PANTHER" id="PTHR43156:SF2">
    <property type="entry name" value="STAGE II SPORULATION PROTEIN E"/>
    <property type="match status" value="1"/>
</dbReference>
<dbReference type="Gene3D" id="3.30.450.40">
    <property type="match status" value="2"/>
</dbReference>